<proteinExistence type="predicted"/>
<evidence type="ECO:0000313" key="1">
    <source>
        <dbReference type="EMBL" id="EGN98380.1"/>
    </source>
</evidence>
<gene>
    <name evidence="1" type="ORF">SERLA73DRAFT_183351</name>
</gene>
<protein>
    <submittedName>
        <fullName evidence="1">Uncharacterized protein</fullName>
    </submittedName>
</protein>
<dbReference type="Proteomes" id="UP000008063">
    <property type="component" value="Unassembled WGS sequence"/>
</dbReference>
<dbReference type="EMBL" id="GL945481">
    <property type="protein sequence ID" value="EGN98380.1"/>
    <property type="molecule type" value="Genomic_DNA"/>
</dbReference>
<name>F8PZQ8_SERL3</name>
<evidence type="ECO:0000313" key="2">
    <source>
        <dbReference type="Proteomes" id="UP000008063"/>
    </source>
</evidence>
<dbReference type="InParanoid" id="F8PZQ8"/>
<dbReference type="AlphaFoldDB" id="F8PZQ8"/>
<accession>F8PZQ8</accession>
<reference evidence="2" key="1">
    <citation type="journal article" date="2011" name="Science">
        <title>The plant cell wall-decomposing machinery underlies the functional diversity of forest fungi.</title>
        <authorList>
            <person name="Eastwood D.C."/>
            <person name="Floudas D."/>
            <person name="Binder M."/>
            <person name="Majcherczyk A."/>
            <person name="Schneider P."/>
            <person name="Aerts A."/>
            <person name="Asiegbu F.O."/>
            <person name="Baker S.E."/>
            <person name="Barry K."/>
            <person name="Bendiksby M."/>
            <person name="Blumentritt M."/>
            <person name="Coutinho P.M."/>
            <person name="Cullen D."/>
            <person name="de Vries R.P."/>
            <person name="Gathman A."/>
            <person name="Goodell B."/>
            <person name="Henrissat B."/>
            <person name="Ihrmark K."/>
            <person name="Kauserud H."/>
            <person name="Kohler A."/>
            <person name="LaButti K."/>
            <person name="Lapidus A."/>
            <person name="Lavin J.L."/>
            <person name="Lee Y.-H."/>
            <person name="Lindquist E."/>
            <person name="Lilly W."/>
            <person name="Lucas S."/>
            <person name="Morin E."/>
            <person name="Murat C."/>
            <person name="Oguiza J.A."/>
            <person name="Park J."/>
            <person name="Pisabarro A.G."/>
            <person name="Riley R."/>
            <person name="Rosling A."/>
            <person name="Salamov A."/>
            <person name="Schmidt O."/>
            <person name="Schmutz J."/>
            <person name="Skrede I."/>
            <person name="Stenlid J."/>
            <person name="Wiebenga A."/>
            <person name="Xie X."/>
            <person name="Kuees U."/>
            <person name="Hibbett D.S."/>
            <person name="Hoffmeister D."/>
            <person name="Hoegberg N."/>
            <person name="Martin F."/>
            <person name="Grigoriev I.V."/>
            <person name="Watkinson S.C."/>
        </authorList>
    </citation>
    <scope>NUCLEOTIDE SEQUENCE [LARGE SCALE GENOMIC DNA]</scope>
    <source>
        <strain evidence="2">strain S7.3</strain>
    </source>
</reference>
<sequence length="55" mass="5996">MTASWDGRSFDHEYNATRLLQGIVEHNTVSSDVFGAARCCSACILIRYKQGTSGA</sequence>
<keyword evidence="2" id="KW-1185">Reference proteome</keyword>
<organism evidence="2">
    <name type="scientific">Serpula lacrymans var. lacrymans (strain S7.3)</name>
    <name type="common">Dry rot fungus</name>
    <dbReference type="NCBI Taxonomy" id="936435"/>
    <lineage>
        <taxon>Eukaryota</taxon>
        <taxon>Fungi</taxon>
        <taxon>Dikarya</taxon>
        <taxon>Basidiomycota</taxon>
        <taxon>Agaricomycotina</taxon>
        <taxon>Agaricomycetes</taxon>
        <taxon>Agaricomycetidae</taxon>
        <taxon>Boletales</taxon>
        <taxon>Coniophorineae</taxon>
        <taxon>Serpulaceae</taxon>
        <taxon>Serpula</taxon>
    </lineage>
</organism>
<dbReference type="HOGENOM" id="CLU_3033840_0_0_1"/>